<keyword evidence="4" id="KW-1185">Reference proteome</keyword>
<dbReference type="Pfam" id="PF04478">
    <property type="entry name" value="Mid2"/>
    <property type="match status" value="1"/>
</dbReference>
<dbReference type="InterPro" id="IPR007567">
    <property type="entry name" value="Mid2_dom"/>
</dbReference>
<feature type="transmembrane region" description="Helical" evidence="1">
    <location>
        <begin position="7"/>
        <end position="26"/>
    </location>
</feature>
<dbReference type="EMBL" id="SKCS01000084">
    <property type="protein sequence ID" value="TNN17980.1"/>
    <property type="molecule type" value="Genomic_DNA"/>
</dbReference>
<organism evidence="3 4">
    <name type="scientific">Schistosoma japonicum</name>
    <name type="common">Blood fluke</name>
    <dbReference type="NCBI Taxonomy" id="6182"/>
    <lineage>
        <taxon>Eukaryota</taxon>
        <taxon>Metazoa</taxon>
        <taxon>Spiralia</taxon>
        <taxon>Lophotrochozoa</taxon>
        <taxon>Platyhelminthes</taxon>
        <taxon>Trematoda</taxon>
        <taxon>Digenea</taxon>
        <taxon>Strigeidida</taxon>
        <taxon>Schistosomatoidea</taxon>
        <taxon>Schistosomatidae</taxon>
        <taxon>Schistosoma</taxon>
    </lineage>
</organism>
<keyword evidence="1" id="KW-0812">Transmembrane</keyword>
<evidence type="ECO:0000313" key="4">
    <source>
        <dbReference type="Proteomes" id="UP000311919"/>
    </source>
</evidence>
<dbReference type="AlphaFoldDB" id="A0A4Z2DP83"/>
<evidence type="ECO:0000256" key="1">
    <source>
        <dbReference type="SAM" id="Phobius"/>
    </source>
</evidence>
<keyword evidence="1" id="KW-0472">Membrane</keyword>
<accession>A0A4Z2DP83</accession>
<proteinExistence type="predicted"/>
<gene>
    <name evidence="3" type="ORF">EWB00_010675</name>
</gene>
<name>A0A4Z2DP83_SCHJA</name>
<evidence type="ECO:0000313" key="3">
    <source>
        <dbReference type="EMBL" id="TNN17980.1"/>
    </source>
</evidence>
<sequence length="114" mass="13050">MIMITGILLGVGLFIGFLLFLITFIWCCKPNNISSINNRNKILFPCEDVTKIWSSNLENENIQEYTTSSNISYDMYTDHYNEDTMSVCFNGEIHSLQDSSTTMNKDKCILKGDE</sequence>
<reference evidence="3 4" key="1">
    <citation type="submission" date="2019-03" db="EMBL/GenBank/DDBJ databases">
        <title>An improved genome assembly of the fluke Schistosoma japonicum.</title>
        <authorList>
            <person name="Hu W."/>
            <person name="Luo F."/>
            <person name="Yin M."/>
            <person name="Mo X."/>
            <person name="Sun C."/>
            <person name="Wu Q."/>
            <person name="Zhu B."/>
            <person name="Xiang M."/>
            <person name="Wang J."/>
            <person name="Wang Y."/>
            <person name="Zhang T."/>
            <person name="Xu B."/>
            <person name="Zheng H."/>
            <person name="Feng Z."/>
        </authorList>
    </citation>
    <scope>NUCLEOTIDE SEQUENCE [LARGE SCALE GENOMIC DNA]</scope>
    <source>
        <strain evidence="3">HuSjv2</strain>
        <tissue evidence="3">Worms</tissue>
    </source>
</reference>
<protein>
    <recommendedName>
        <fullName evidence="2">Mid2 domain-containing protein</fullName>
    </recommendedName>
</protein>
<dbReference type="Proteomes" id="UP000311919">
    <property type="component" value="Unassembled WGS sequence"/>
</dbReference>
<keyword evidence="1" id="KW-1133">Transmembrane helix</keyword>
<evidence type="ECO:0000259" key="2">
    <source>
        <dbReference type="Pfam" id="PF04478"/>
    </source>
</evidence>
<comment type="caution">
    <text evidence="3">The sequence shown here is derived from an EMBL/GenBank/DDBJ whole genome shotgun (WGS) entry which is preliminary data.</text>
</comment>
<feature type="domain" description="Mid2" evidence="2">
    <location>
        <begin position="3"/>
        <end position="82"/>
    </location>
</feature>